<dbReference type="GO" id="GO:0005667">
    <property type="term" value="C:transcription regulator complex"/>
    <property type="evidence" value="ECO:0007669"/>
    <property type="project" value="TreeGrafter"/>
</dbReference>
<proteinExistence type="inferred from homology"/>
<comment type="caution">
    <text evidence="5">The sequence shown here is derived from an EMBL/GenBank/DDBJ whole genome shotgun (WGS) entry which is preliminary data.</text>
</comment>
<dbReference type="GO" id="GO:0045944">
    <property type="term" value="P:positive regulation of transcription by RNA polymerase II"/>
    <property type="evidence" value="ECO:0007669"/>
    <property type="project" value="TreeGrafter"/>
</dbReference>
<feature type="compositionally biased region" description="Low complexity" evidence="3">
    <location>
        <begin position="288"/>
        <end position="302"/>
    </location>
</feature>
<name>A0A9W8AGW8_9FUNG</name>
<gene>
    <name evidence="5" type="ORF">IWQ62_006875</name>
</gene>
<dbReference type="GO" id="GO:0016592">
    <property type="term" value="C:mediator complex"/>
    <property type="evidence" value="ECO:0007669"/>
    <property type="project" value="TreeGrafter"/>
</dbReference>
<evidence type="ECO:0000259" key="4">
    <source>
        <dbReference type="Pfam" id="PF11265"/>
    </source>
</evidence>
<dbReference type="PANTHER" id="PTHR12433:SF11">
    <property type="entry name" value="MEDIATOR OF RNA POLYMERASE II TRANSCRIPTION SUBUNIT 25"/>
    <property type="match status" value="1"/>
</dbReference>
<feature type="domain" description="Mediator of RNA polymerase II transcription subunit 25 von Willebrand factor type A" evidence="4">
    <location>
        <begin position="16"/>
        <end position="188"/>
    </location>
</feature>
<dbReference type="Pfam" id="PF11265">
    <property type="entry name" value="Med25_VWA"/>
    <property type="match status" value="1"/>
</dbReference>
<evidence type="ECO:0000256" key="2">
    <source>
        <dbReference type="ARBA" id="ARBA00019694"/>
    </source>
</evidence>
<dbReference type="OrthoDB" id="7690434at2759"/>
<evidence type="ECO:0000313" key="6">
    <source>
        <dbReference type="Proteomes" id="UP001150925"/>
    </source>
</evidence>
<protein>
    <recommendedName>
        <fullName evidence="2">Mediator of RNA polymerase II transcription subunit 25</fullName>
    </recommendedName>
</protein>
<evidence type="ECO:0000313" key="5">
    <source>
        <dbReference type="EMBL" id="KAJ1948545.1"/>
    </source>
</evidence>
<dbReference type="InterPro" id="IPR021419">
    <property type="entry name" value="Mediator_Med25_VWA"/>
</dbReference>
<sequence>MPSTMITPSLKKEVLCVLVLENSVAIGQEFQNLFHKLIDPILRHLRKPVYNQNEAGTGNSKVTPLVRFGLVYYGHYSDPTTPVVNRTYFVNDYRLYSKILTTHQFPGQYEPQYAVTEGLTAALELFDSYAESHSAPPLHTLQHCILVTSRPSCTETARNNLFPKYDGFSLENVTKTMKQNHVHLSVIALPLTPKQLVDLPYQVTDNKAQVVNVAQSGPATGYTVKLTSLTPPSLVMTSPTVQSVPPSMQSPSISAARRSSVTNPESPVTTTQHTPPARKRPKVDNTKSTQSTPGSITSPPTSRAEMSPAL</sequence>
<comment type="similarity">
    <text evidence="1">Belongs to the Mediator complex subunit 25 family.</text>
</comment>
<dbReference type="EMBL" id="JANBPY010004292">
    <property type="protein sequence ID" value="KAJ1948545.1"/>
    <property type="molecule type" value="Genomic_DNA"/>
</dbReference>
<dbReference type="PANTHER" id="PTHR12433">
    <property type="entry name" value="MEDIATOR OF RNA POLYMERASE II TRANSCRIPTION SUBUNIT 25"/>
    <property type="match status" value="1"/>
</dbReference>
<feature type="compositionally biased region" description="Polar residues" evidence="3">
    <location>
        <begin position="257"/>
        <end position="274"/>
    </location>
</feature>
<feature type="region of interest" description="Disordered" evidence="3">
    <location>
        <begin position="237"/>
        <end position="310"/>
    </location>
</feature>
<feature type="compositionally biased region" description="Low complexity" evidence="3">
    <location>
        <begin position="237"/>
        <end position="252"/>
    </location>
</feature>
<reference evidence="5" key="1">
    <citation type="submission" date="2022-07" db="EMBL/GenBank/DDBJ databases">
        <title>Phylogenomic reconstructions and comparative analyses of Kickxellomycotina fungi.</title>
        <authorList>
            <person name="Reynolds N.K."/>
            <person name="Stajich J.E."/>
            <person name="Barry K."/>
            <person name="Grigoriev I.V."/>
            <person name="Crous P."/>
            <person name="Smith M.E."/>
        </authorList>
    </citation>
    <scope>NUCLEOTIDE SEQUENCE</scope>
    <source>
        <strain evidence="5">RSA 1196</strain>
    </source>
</reference>
<dbReference type="AlphaFoldDB" id="A0A9W8AGW8"/>
<evidence type="ECO:0000256" key="1">
    <source>
        <dbReference type="ARBA" id="ARBA00009102"/>
    </source>
</evidence>
<feature type="non-terminal residue" evidence="5">
    <location>
        <position position="310"/>
    </location>
</feature>
<organism evidence="5 6">
    <name type="scientific">Dispira parvispora</name>
    <dbReference type="NCBI Taxonomy" id="1520584"/>
    <lineage>
        <taxon>Eukaryota</taxon>
        <taxon>Fungi</taxon>
        <taxon>Fungi incertae sedis</taxon>
        <taxon>Zoopagomycota</taxon>
        <taxon>Kickxellomycotina</taxon>
        <taxon>Dimargaritomycetes</taxon>
        <taxon>Dimargaritales</taxon>
        <taxon>Dimargaritaceae</taxon>
        <taxon>Dispira</taxon>
    </lineage>
</organism>
<evidence type="ECO:0000256" key="3">
    <source>
        <dbReference type="SAM" id="MobiDB-lite"/>
    </source>
</evidence>
<dbReference type="Proteomes" id="UP001150925">
    <property type="component" value="Unassembled WGS sequence"/>
</dbReference>
<accession>A0A9W8AGW8</accession>
<keyword evidence="6" id="KW-1185">Reference proteome</keyword>